<dbReference type="InterPro" id="IPR016476">
    <property type="entry name" value="SH3_dom_pro"/>
</dbReference>
<accession>A0A6L9MUK4</accession>
<dbReference type="PIRSF" id="PIRSF006158">
    <property type="entry name" value="UCP006158_SH3"/>
    <property type="match status" value="1"/>
</dbReference>
<feature type="signal peptide" evidence="8">
    <location>
        <begin position="1"/>
        <end position="19"/>
    </location>
</feature>
<feature type="coiled-coil region" evidence="6">
    <location>
        <begin position="108"/>
        <end position="149"/>
    </location>
</feature>
<dbReference type="Gene3D" id="2.30.30.40">
    <property type="entry name" value="SH3 Domains"/>
    <property type="match status" value="1"/>
</dbReference>
<dbReference type="PROSITE" id="PS51781">
    <property type="entry name" value="SH3B"/>
    <property type="match status" value="1"/>
</dbReference>
<dbReference type="SMART" id="SM00287">
    <property type="entry name" value="SH3b"/>
    <property type="match status" value="1"/>
</dbReference>
<keyword evidence="2 7" id="KW-0812">Transmembrane</keyword>
<feature type="chain" id="PRO_5026887385" evidence="8">
    <location>
        <begin position="20"/>
        <end position="200"/>
    </location>
</feature>
<sequence>MIRKWLAVALFTYSFQAVALQDIADLEASSSHYIKDDLFIFMHTGPSRNYRILGSIEAGTPITVLTQNNETEFTQITDNDGREGWVESKFISNTMSQAEQLPKIREQLAESQSALQASQSESARLRQQLNDARQQITQLSTENESQATAIVKLTSKVESANKDELVTWFTRGGLVAGGGILLGVLLTYFPKRRRRSSEWM</sequence>
<feature type="domain" description="SH3b" evidence="9">
    <location>
        <begin position="29"/>
        <end position="95"/>
    </location>
</feature>
<dbReference type="Proteomes" id="UP000478837">
    <property type="component" value="Unassembled WGS sequence"/>
</dbReference>
<comment type="caution">
    <text evidence="10">The sequence shown here is derived from an EMBL/GenBank/DDBJ whole genome shotgun (WGS) entry which is preliminary data.</text>
</comment>
<dbReference type="GO" id="GO:0016020">
    <property type="term" value="C:membrane"/>
    <property type="evidence" value="ECO:0007669"/>
    <property type="project" value="UniProtKB-SubCell"/>
</dbReference>
<comment type="subcellular location">
    <subcellularLocation>
        <location evidence="1">Membrane</location>
        <topology evidence="1">Single-pass membrane protein</topology>
    </subcellularLocation>
</comment>
<evidence type="ECO:0000256" key="2">
    <source>
        <dbReference type="ARBA" id="ARBA00022692"/>
    </source>
</evidence>
<reference evidence="10 11" key="1">
    <citation type="submission" date="2020-01" db="EMBL/GenBank/DDBJ databases">
        <title>Genomes of bacteria type strains.</title>
        <authorList>
            <person name="Chen J."/>
            <person name="Zhu S."/>
            <person name="Yang J."/>
        </authorList>
    </citation>
    <scope>NUCLEOTIDE SEQUENCE [LARGE SCALE GENOMIC DNA]</scope>
    <source>
        <strain evidence="10 11">LMG 22958</strain>
    </source>
</reference>
<name>A0A6L9MUK4_9ALTE</name>
<dbReference type="Pfam" id="PF08239">
    <property type="entry name" value="SH3_3"/>
    <property type="match status" value="1"/>
</dbReference>
<evidence type="ECO:0000256" key="5">
    <source>
        <dbReference type="ARBA" id="ARBA00023136"/>
    </source>
</evidence>
<keyword evidence="6" id="KW-0175">Coiled coil</keyword>
<keyword evidence="5 7" id="KW-0472">Membrane</keyword>
<protein>
    <submittedName>
        <fullName evidence="10">TIGR04211 family SH3 domain-containing protein</fullName>
    </submittedName>
</protein>
<evidence type="ECO:0000256" key="7">
    <source>
        <dbReference type="SAM" id="Phobius"/>
    </source>
</evidence>
<evidence type="ECO:0000313" key="11">
    <source>
        <dbReference type="Proteomes" id="UP000478837"/>
    </source>
</evidence>
<evidence type="ECO:0000313" key="10">
    <source>
        <dbReference type="EMBL" id="NDW21924.1"/>
    </source>
</evidence>
<evidence type="ECO:0000256" key="3">
    <source>
        <dbReference type="ARBA" id="ARBA00022729"/>
    </source>
</evidence>
<dbReference type="InterPro" id="IPR003646">
    <property type="entry name" value="SH3-like_bac-type"/>
</dbReference>
<dbReference type="AlphaFoldDB" id="A0A6L9MUK4"/>
<proteinExistence type="predicted"/>
<organism evidence="10 11">
    <name type="scientific">Alteromonas hispanica</name>
    <dbReference type="NCBI Taxonomy" id="315421"/>
    <lineage>
        <taxon>Bacteria</taxon>
        <taxon>Pseudomonadati</taxon>
        <taxon>Pseudomonadota</taxon>
        <taxon>Gammaproteobacteria</taxon>
        <taxon>Alteromonadales</taxon>
        <taxon>Alteromonadaceae</taxon>
        <taxon>Alteromonas/Salinimonas group</taxon>
        <taxon>Alteromonas</taxon>
    </lineage>
</organism>
<keyword evidence="4 7" id="KW-1133">Transmembrane helix</keyword>
<dbReference type="EMBL" id="JAAAWP010000005">
    <property type="protein sequence ID" value="NDW21924.1"/>
    <property type="molecule type" value="Genomic_DNA"/>
</dbReference>
<dbReference type="NCBIfam" id="TIGR04211">
    <property type="entry name" value="SH3_and_anchor"/>
    <property type="match status" value="1"/>
</dbReference>
<evidence type="ECO:0000256" key="4">
    <source>
        <dbReference type="ARBA" id="ARBA00022989"/>
    </source>
</evidence>
<evidence type="ECO:0000256" key="1">
    <source>
        <dbReference type="ARBA" id="ARBA00004167"/>
    </source>
</evidence>
<evidence type="ECO:0000256" key="6">
    <source>
        <dbReference type="SAM" id="Coils"/>
    </source>
</evidence>
<dbReference type="RefSeq" id="WP_163111814.1">
    <property type="nucleotide sequence ID" value="NZ_JAAAWP010000005.1"/>
</dbReference>
<evidence type="ECO:0000256" key="8">
    <source>
        <dbReference type="SAM" id="SignalP"/>
    </source>
</evidence>
<keyword evidence="11" id="KW-1185">Reference proteome</keyword>
<evidence type="ECO:0000259" key="9">
    <source>
        <dbReference type="PROSITE" id="PS51781"/>
    </source>
</evidence>
<keyword evidence="3 8" id="KW-0732">Signal</keyword>
<feature type="transmembrane region" description="Helical" evidence="7">
    <location>
        <begin position="168"/>
        <end position="189"/>
    </location>
</feature>
<gene>
    <name evidence="10" type="ORF">GTW09_10360</name>
</gene>